<protein>
    <submittedName>
        <fullName evidence="3">Histone-lysine N-methyltransferase, H3 lysine-79 specific-like</fullName>
    </submittedName>
</protein>
<keyword evidence="1" id="KW-0175">Coiled coil</keyword>
<evidence type="ECO:0000313" key="3">
    <source>
        <dbReference type="RefSeq" id="XP_008474595.1"/>
    </source>
</evidence>
<dbReference type="Proteomes" id="UP000079169">
    <property type="component" value="Unplaced"/>
</dbReference>
<organism evidence="2 3">
    <name type="scientific">Diaphorina citri</name>
    <name type="common">Asian citrus psyllid</name>
    <dbReference type="NCBI Taxonomy" id="121845"/>
    <lineage>
        <taxon>Eukaryota</taxon>
        <taxon>Metazoa</taxon>
        <taxon>Ecdysozoa</taxon>
        <taxon>Arthropoda</taxon>
        <taxon>Hexapoda</taxon>
        <taxon>Insecta</taxon>
        <taxon>Pterygota</taxon>
        <taxon>Neoptera</taxon>
        <taxon>Paraneoptera</taxon>
        <taxon>Hemiptera</taxon>
        <taxon>Sternorrhyncha</taxon>
        <taxon>Psylloidea</taxon>
        <taxon>Psyllidae</taxon>
        <taxon>Diaphorininae</taxon>
        <taxon>Diaphorina</taxon>
    </lineage>
</organism>
<gene>
    <name evidence="3" type="primary">LOC103511646</name>
</gene>
<dbReference type="OMA" id="KMELEWS"/>
<dbReference type="PaxDb" id="121845-A0A1S3D523"/>
<dbReference type="InterPro" id="IPR039986">
    <property type="entry name" value="CFAP210"/>
</dbReference>
<evidence type="ECO:0000313" key="2">
    <source>
        <dbReference type="Proteomes" id="UP000079169"/>
    </source>
</evidence>
<sequence length="432" mass="52613">MRLKLQREKMKYERELKKLEEERRLDNLRVVEQTKLALKKNKDGWKALDSALRLADTLRERKKQLEFKDKIKEVDRKMELEWSDRIAENAREFEEEKRREKQEKLVKKNENFERATQSLQELWRERDRLKKAQVEEERREIEKVQNEIKQIENAEKEAKEKTKQILDEMTRESFLLEIQKKQKEKQQEELDKAAFHIIKQTTRRLTDMKNQIMQERHQAEVEKRERVYQHLSSLMKAAVDNEEERLRKDLEKAEEKYKEQQKLEAERRARLAKEKNEAYEQFMRDTAEAERREREEAKWELLKRCRMIEHDEAQETERKLRDQMKKRNQRADLDTQVEENKIYAEEARLADEDAIQRSALLWQLDDQEVVKYAQQVHQECIDKGRPELPVLIALENYKKANRLVAPRQKNLTQWESNVFPKPVQIRLNKSVP</sequence>
<dbReference type="STRING" id="121845.A0A1S3D523"/>
<name>A0A1S3D523_DIACI</name>
<dbReference type="PANTHER" id="PTHR28663:SF1">
    <property type="entry name" value="CILIA- AND FLAGELLA- ASSOCIATED PROTEIN 210"/>
    <property type="match status" value="1"/>
</dbReference>
<accession>A0A1S3D523</accession>
<dbReference type="KEGG" id="dci:103511646"/>
<feature type="coiled-coil region" evidence="1">
    <location>
        <begin position="2"/>
        <end position="330"/>
    </location>
</feature>
<dbReference type="AlphaFoldDB" id="A0A1S3D523"/>
<evidence type="ECO:0000256" key="1">
    <source>
        <dbReference type="SAM" id="Coils"/>
    </source>
</evidence>
<reference evidence="3" key="1">
    <citation type="submission" date="2025-08" db="UniProtKB">
        <authorList>
            <consortium name="RefSeq"/>
        </authorList>
    </citation>
    <scope>IDENTIFICATION</scope>
</reference>
<proteinExistence type="predicted"/>
<dbReference type="RefSeq" id="XP_008474595.1">
    <property type="nucleotide sequence ID" value="XM_008476373.3"/>
</dbReference>
<keyword evidence="2" id="KW-1185">Reference proteome</keyword>
<dbReference type="GeneID" id="103511646"/>
<dbReference type="PANTHER" id="PTHR28663">
    <property type="entry name" value="COILED-COIL DOMAIN-CONTAINING PROTEIN 173"/>
    <property type="match status" value="1"/>
</dbReference>